<proteinExistence type="predicted"/>
<protein>
    <recommendedName>
        <fullName evidence="1">D-apionate lactonase N-terminal domain-containing protein</fullName>
    </recommendedName>
</protein>
<reference evidence="2 3" key="1">
    <citation type="submission" date="2018-10" db="EMBL/GenBank/DDBJ databases">
        <title>Genomic Encyclopedia of Type Strains, Phase IV (KMG-IV): sequencing the most valuable type-strain genomes for metagenomic binning, comparative biology and taxonomic classification.</title>
        <authorList>
            <person name="Goeker M."/>
        </authorList>
    </citation>
    <scope>NUCLEOTIDE SEQUENCE [LARGE SCALE GENOMIC DNA]</scope>
    <source>
        <strain evidence="2 3">DSM 23229</strain>
    </source>
</reference>
<dbReference type="EMBL" id="RBIN01000001">
    <property type="protein sequence ID" value="RKR07218.1"/>
    <property type="molecule type" value="Genomic_DNA"/>
</dbReference>
<dbReference type="RefSeq" id="WP_121170113.1">
    <property type="nucleotide sequence ID" value="NZ_RBIN01000001.1"/>
</dbReference>
<feature type="domain" description="D-apionate lactonase N-terminal" evidence="1">
    <location>
        <begin position="12"/>
        <end position="237"/>
    </location>
</feature>
<comment type="caution">
    <text evidence="2">The sequence shown here is derived from an EMBL/GenBank/DDBJ whole genome shotgun (WGS) entry which is preliminary data.</text>
</comment>
<sequence>MRASEQRERVRAGTPLPDPPVQHCERLPLSFAWQAGGLRWLRDGGTELVRGVAPVIRDGEWGTHALRSSGRRQSHDRQRLALMETFRVVDEPAGRTLLTGRMAVTVTARQVSVALRLTARARFTTCRSGLVVLLPIAGMAGAPVEVRHADGPWHEGHMPRLISPAQPFFDIRSLRYAPPGHAGVQLDFEGDVFEMEDQRNWSDASFKIYNRPLAWPTPYTLAPGTRLEQRVTLTLAGAEEGAHDH</sequence>
<evidence type="ECO:0000313" key="3">
    <source>
        <dbReference type="Proteomes" id="UP000281975"/>
    </source>
</evidence>
<organism evidence="2 3">
    <name type="scientific">Kushneria sinocarnis</name>
    <dbReference type="NCBI Taxonomy" id="595502"/>
    <lineage>
        <taxon>Bacteria</taxon>
        <taxon>Pseudomonadati</taxon>
        <taxon>Pseudomonadota</taxon>
        <taxon>Gammaproteobacteria</taxon>
        <taxon>Oceanospirillales</taxon>
        <taxon>Halomonadaceae</taxon>
        <taxon>Kushneria</taxon>
    </lineage>
</organism>
<dbReference type="OrthoDB" id="931854at2"/>
<evidence type="ECO:0000313" key="2">
    <source>
        <dbReference type="EMBL" id="RKR07218.1"/>
    </source>
</evidence>
<accession>A0A420X035</accession>
<dbReference type="InterPro" id="IPR058788">
    <property type="entry name" value="ApnL_N"/>
</dbReference>
<name>A0A420X035_9GAMM</name>
<keyword evidence="3" id="KW-1185">Reference proteome</keyword>
<dbReference type="Proteomes" id="UP000281975">
    <property type="component" value="Unassembled WGS sequence"/>
</dbReference>
<dbReference type="Pfam" id="PF25837">
    <property type="entry name" value="Apionate_lact_N"/>
    <property type="match status" value="1"/>
</dbReference>
<dbReference type="AlphaFoldDB" id="A0A420X035"/>
<gene>
    <name evidence="2" type="ORF">C7446_0026</name>
</gene>
<evidence type="ECO:0000259" key="1">
    <source>
        <dbReference type="Pfam" id="PF25837"/>
    </source>
</evidence>